<proteinExistence type="predicted"/>
<organism evidence="2">
    <name type="scientific">Serratia fonticola</name>
    <dbReference type="NCBI Taxonomy" id="47917"/>
    <lineage>
        <taxon>Bacteria</taxon>
        <taxon>Pseudomonadati</taxon>
        <taxon>Pseudomonadota</taxon>
        <taxon>Gammaproteobacteria</taxon>
        <taxon>Enterobacterales</taxon>
        <taxon>Yersiniaceae</taxon>
        <taxon>Serratia</taxon>
    </lineage>
</organism>
<dbReference type="InterPro" id="IPR032632">
    <property type="entry name" value="Peptidase_M16_M"/>
</dbReference>
<dbReference type="AlphaFoldDB" id="A0A4U9V128"/>
<dbReference type="EMBL" id="CABEEZ010000097">
    <property type="protein sequence ID" value="VTR40116.1"/>
    <property type="molecule type" value="Genomic_DNA"/>
</dbReference>
<dbReference type="GO" id="GO:0004222">
    <property type="term" value="F:metalloendopeptidase activity"/>
    <property type="evidence" value="ECO:0007669"/>
    <property type="project" value="UniProtKB-EC"/>
</dbReference>
<evidence type="ECO:0000259" key="1">
    <source>
        <dbReference type="Pfam" id="PF16187"/>
    </source>
</evidence>
<keyword evidence="2" id="KW-0645">Protease</keyword>
<feature type="domain" description="Peptidase M16 middle/third" evidence="1">
    <location>
        <begin position="6"/>
        <end position="83"/>
    </location>
</feature>
<dbReference type="Pfam" id="PF16187">
    <property type="entry name" value="Peptidase_M16_M"/>
    <property type="match status" value="1"/>
</dbReference>
<dbReference type="EC" id="3.4.24.55" evidence="2"/>
<protein>
    <submittedName>
        <fullName evidence="2">Protease 3</fullName>
        <ecNumber evidence="2">3.4.24.55</ecNumber>
    </submittedName>
</protein>
<dbReference type="GO" id="GO:0006508">
    <property type="term" value="P:proteolysis"/>
    <property type="evidence" value="ECO:0007669"/>
    <property type="project" value="UniProtKB-KW"/>
</dbReference>
<sequence>MSRTIKRAYFVEAPYQVEKISAERFAKWQQLGKDIALSLPGLNPYIPDEFTLNKPSHEFIKPEMVVNQPGLRVLYMPSRYFADEPRPM</sequence>
<name>A0A4U9V128_SERFO</name>
<dbReference type="InterPro" id="IPR011249">
    <property type="entry name" value="Metalloenz_LuxS/M16"/>
</dbReference>
<reference evidence="2" key="1">
    <citation type="submission" date="2019-05" db="EMBL/GenBank/DDBJ databases">
        <authorList>
            <consortium name="Pathogen Informatics"/>
        </authorList>
    </citation>
    <scope>NUCLEOTIDE SEQUENCE [LARGE SCALE GENOMIC DNA]</scope>
    <source>
        <strain evidence="2">NCTC12965</strain>
    </source>
</reference>
<dbReference type="Gene3D" id="3.30.830.10">
    <property type="entry name" value="Metalloenzyme, LuxS/M16 peptidase-like"/>
    <property type="match status" value="1"/>
</dbReference>
<keyword evidence="2" id="KW-0378">Hydrolase</keyword>
<gene>
    <name evidence="2" type="primary">ptrA_4</name>
    <name evidence="2" type="ORF">NCTC12965_04452</name>
</gene>
<dbReference type="SUPFAM" id="SSF63411">
    <property type="entry name" value="LuxS/MPP-like metallohydrolase"/>
    <property type="match status" value="1"/>
</dbReference>
<accession>A0A4U9V128</accession>
<dbReference type="GO" id="GO:0046872">
    <property type="term" value="F:metal ion binding"/>
    <property type="evidence" value="ECO:0007669"/>
    <property type="project" value="InterPro"/>
</dbReference>
<evidence type="ECO:0000313" key="2">
    <source>
        <dbReference type="EMBL" id="VTR40116.1"/>
    </source>
</evidence>